<dbReference type="InterPro" id="IPR038507">
    <property type="entry name" value="YcnI-like_sf"/>
</dbReference>
<organism evidence="5 6">
    <name type="scientific">Paenibacillus phyllosphaerae</name>
    <dbReference type="NCBI Taxonomy" id="274593"/>
    <lineage>
        <taxon>Bacteria</taxon>
        <taxon>Bacillati</taxon>
        <taxon>Bacillota</taxon>
        <taxon>Bacilli</taxon>
        <taxon>Bacillales</taxon>
        <taxon>Paenibacillaceae</taxon>
        <taxon>Paenibacillus</taxon>
    </lineage>
</organism>
<keyword evidence="6" id="KW-1185">Reference proteome</keyword>
<reference evidence="5 6" key="1">
    <citation type="submission" date="2020-08" db="EMBL/GenBank/DDBJ databases">
        <title>Genomic Encyclopedia of Type Strains, Phase III (KMG-III): the genomes of soil and plant-associated and newly described type strains.</title>
        <authorList>
            <person name="Whitman W."/>
        </authorList>
    </citation>
    <scope>NUCLEOTIDE SEQUENCE [LARGE SCALE GENOMIC DNA]</scope>
    <source>
        <strain evidence="5 6">CECT 5862</strain>
    </source>
</reference>
<protein>
    <submittedName>
        <fullName evidence="5">Uncharacterized protein YcnI</fullName>
    </submittedName>
</protein>
<feature type="region of interest" description="Disordered" evidence="1">
    <location>
        <begin position="157"/>
        <end position="186"/>
    </location>
</feature>
<keyword evidence="2" id="KW-0812">Transmembrane</keyword>
<evidence type="ECO:0000256" key="1">
    <source>
        <dbReference type="SAM" id="MobiDB-lite"/>
    </source>
</evidence>
<feature type="domain" description="YncI copper-binding" evidence="4">
    <location>
        <begin position="28"/>
        <end position="147"/>
    </location>
</feature>
<gene>
    <name evidence="5" type="ORF">FHS18_006478</name>
</gene>
<evidence type="ECO:0000313" key="6">
    <source>
        <dbReference type="Proteomes" id="UP000570361"/>
    </source>
</evidence>
<keyword evidence="3" id="KW-0732">Signal</keyword>
<feature type="signal peptide" evidence="3">
    <location>
        <begin position="1"/>
        <end position="22"/>
    </location>
</feature>
<feature type="compositionally biased region" description="Low complexity" evidence="1">
    <location>
        <begin position="168"/>
        <end position="184"/>
    </location>
</feature>
<feature type="transmembrane region" description="Helical" evidence="2">
    <location>
        <begin position="195"/>
        <end position="214"/>
    </location>
</feature>
<evidence type="ECO:0000256" key="2">
    <source>
        <dbReference type="SAM" id="Phobius"/>
    </source>
</evidence>
<keyword evidence="2" id="KW-0472">Membrane</keyword>
<sequence length="217" mass="22989">MMKRMKQWVVLGIALMSMMMFAGLASAHVTVWPKETTQNSYEVFTVRVPSESENVTTTSVQVRIPEGVNVSRVEPKGGWTYALEQAADGVITSVTWTAEGEGLKQVEFTEFRVSGKVAEDASELVWKAYQTYSDKSVVEWIGAADADYPASVTSVAAGTGEGDGHGHGAATTTDTAATDAATDAASEESSSNMPLILSIIAVALAAVSVVVSFVKKK</sequence>
<evidence type="ECO:0000256" key="3">
    <source>
        <dbReference type="SAM" id="SignalP"/>
    </source>
</evidence>
<dbReference type="AlphaFoldDB" id="A0A7W5FRJ2"/>
<proteinExistence type="predicted"/>
<keyword evidence="2" id="KW-1133">Transmembrane helix</keyword>
<evidence type="ECO:0000313" key="5">
    <source>
        <dbReference type="EMBL" id="MBB3114357.1"/>
    </source>
</evidence>
<dbReference type="RefSeq" id="WP_246428025.1">
    <property type="nucleotide sequence ID" value="NZ_JACHXK010000030.1"/>
</dbReference>
<dbReference type="Gene3D" id="2.60.40.2230">
    <property type="entry name" value="Uncharacterised protein YcnI-like PF07987, DUF1775"/>
    <property type="match status" value="1"/>
</dbReference>
<dbReference type="Proteomes" id="UP000570361">
    <property type="component" value="Unassembled WGS sequence"/>
</dbReference>
<evidence type="ECO:0000259" key="4">
    <source>
        <dbReference type="Pfam" id="PF07987"/>
    </source>
</evidence>
<dbReference type="InterPro" id="IPR012533">
    <property type="entry name" value="YcnI-copper_dom"/>
</dbReference>
<feature type="chain" id="PRO_5039197325" evidence="3">
    <location>
        <begin position="23"/>
        <end position="217"/>
    </location>
</feature>
<comment type="caution">
    <text evidence="5">The sequence shown here is derived from an EMBL/GenBank/DDBJ whole genome shotgun (WGS) entry which is preliminary data.</text>
</comment>
<accession>A0A7W5FRJ2</accession>
<name>A0A7W5FRJ2_9BACL</name>
<dbReference type="EMBL" id="JACHXK010000030">
    <property type="protein sequence ID" value="MBB3114357.1"/>
    <property type="molecule type" value="Genomic_DNA"/>
</dbReference>
<dbReference type="Pfam" id="PF07987">
    <property type="entry name" value="DUF1775"/>
    <property type="match status" value="1"/>
</dbReference>
<dbReference type="CDD" id="cd08545">
    <property type="entry name" value="YcnI_like"/>
    <property type="match status" value="1"/>
</dbReference>